<organism evidence="3 4">
    <name type="scientific">Lentisphaera araneosa HTCC2155</name>
    <dbReference type="NCBI Taxonomy" id="313628"/>
    <lineage>
        <taxon>Bacteria</taxon>
        <taxon>Pseudomonadati</taxon>
        <taxon>Lentisphaerota</taxon>
        <taxon>Lentisphaeria</taxon>
        <taxon>Lentisphaerales</taxon>
        <taxon>Lentisphaeraceae</taxon>
        <taxon>Lentisphaera</taxon>
    </lineage>
</organism>
<comment type="caution">
    <text evidence="3">The sequence shown here is derived from an EMBL/GenBank/DDBJ whole genome shotgun (WGS) entry which is preliminary data.</text>
</comment>
<gene>
    <name evidence="3" type="ORF">LNTAR_14237</name>
</gene>
<proteinExistence type="predicted"/>
<dbReference type="AlphaFoldDB" id="A6DH99"/>
<evidence type="ECO:0000313" key="4">
    <source>
        <dbReference type="Proteomes" id="UP000004947"/>
    </source>
</evidence>
<sequence>MRIKEHISKFQKYILYGNETTGDIPFPLYMKNRQFVYSFFYILNFYTQRYLPLNVRLLLCFCFFFLVYSIQDPENILMVQGIYFFVTAFLVSAVVGFVFRPRINFTRRLPAKCMANTAIQVDYKVKNDSSRGVWDLRLDSFPFLNAEFVKGYAGSEYLSVNERQILHTVVVFPFRGLVRLPRTYACSSFPFGMFAWGRLGGGDNTVLVLPQISDLDEVDLSFGGFEGEGEEDRHSNSNDTGDQEFMKIREYREGDPVRLIHWAATARIGRPVVKDFNESNHRKISIYLDEVYNPSILKERHMKTYPIFESSISLAASLVDWARRNKVGISYLFINNVTYQLDGMTIEEEAEYATELLAKVRNNVDKSTKAFPEMENFCTAEDESACFAIFNYMDDERKEFVKKHHLSTKIMTVNPRLPQLEGMTYFDHKEVLENKLRTI</sequence>
<dbReference type="Proteomes" id="UP000004947">
    <property type="component" value="Unassembled WGS sequence"/>
</dbReference>
<reference evidence="3 4" key="1">
    <citation type="journal article" date="2010" name="J. Bacteriol.">
        <title>Genome sequence of Lentisphaera araneosa HTCC2155T, the type species of the order Lentisphaerales in the phylum Lentisphaerae.</title>
        <authorList>
            <person name="Thrash J.C."/>
            <person name="Cho J.C."/>
            <person name="Vergin K.L."/>
            <person name="Morris R.M."/>
            <person name="Giovannoni S.J."/>
        </authorList>
    </citation>
    <scope>NUCLEOTIDE SEQUENCE [LARGE SCALE GENOMIC DNA]</scope>
    <source>
        <strain evidence="3 4">HTCC2155</strain>
    </source>
</reference>
<protein>
    <recommendedName>
        <fullName evidence="2">DUF58 domain-containing protein</fullName>
    </recommendedName>
</protein>
<dbReference type="PANTHER" id="PTHR34351">
    <property type="entry name" value="SLR1927 PROTEIN-RELATED"/>
    <property type="match status" value="1"/>
</dbReference>
<dbReference type="STRING" id="313628.LNTAR_14237"/>
<evidence type="ECO:0000259" key="2">
    <source>
        <dbReference type="Pfam" id="PF01882"/>
    </source>
</evidence>
<evidence type="ECO:0000256" key="1">
    <source>
        <dbReference type="SAM" id="Phobius"/>
    </source>
</evidence>
<evidence type="ECO:0000313" key="3">
    <source>
        <dbReference type="EMBL" id="EDM28982.1"/>
    </source>
</evidence>
<keyword evidence="1" id="KW-0472">Membrane</keyword>
<dbReference type="PANTHER" id="PTHR34351:SF1">
    <property type="entry name" value="SLR1927 PROTEIN"/>
    <property type="match status" value="1"/>
</dbReference>
<keyword evidence="4" id="KW-1185">Reference proteome</keyword>
<feature type="transmembrane region" description="Helical" evidence="1">
    <location>
        <begin position="53"/>
        <end position="70"/>
    </location>
</feature>
<keyword evidence="1" id="KW-1133">Transmembrane helix</keyword>
<dbReference type="eggNOG" id="COG1721">
    <property type="taxonomic scope" value="Bacteria"/>
</dbReference>
<dbReference type="EMBL" id="ABCK01000003">
    <property type="protein sequence ID" value="EDM28982.1"/>
    <property type="molecule type" value="Genomic_DNA"/>
</dbReference>
<feature type="transmembrane region" description="Helical" evidence="1">
    <location>
        <begin position="76"/>
        <end position="99"/>
    </location>
</feature>
<name>A6DH99_9BACT</name>
<dbReference type="Pfam" id="PF01882">
    <property type="entry name" value="DUF58"/>
    <property type="match status" value="1"/>
</dbReference>
<keyword evidence="1" id="KW-0812">Transmembrane</keyword>
<accession>A6DH99</accession>
<dbReference type="InterPro" id="IPR002881">
    <property type="entry name" value="DUF58"/>
</dbReference>
<feature type="domain" description="DUF58" evidence="2">
    <location>
        <begin position="248"/>
        <end position="306"/>
    </location>
</feature>